<accession>A0AAZ3PW58</accession>
<dbReference type="PANTHER" id="PTHR33332">
    <property type="entry name" value="REVERSE TRANSCRIPTASE DOMAIN-CONTAINING PROTEIN"/>
    <property type="match status" value="1"/>
</dbReference>
<keyword evidence="2" id="KW-1185">Reference proteome</keyword>
<proteinExistence type="predicted"/>
<sequence>MSFGNIMLINCHCYEDDTQLYISKKHGEAPKCPSLEAYVSDIRKWMAANVLLLNSVKTEMLVLGPKKQRDLLLNLTINLDCCTVVSNKTVKDLGITLDTDLSFDVHIKTVSRTAFFHLHNIAKIRNFLSQNYAEK</sequence>
<dbReference type="Proteomes" id="UP000694402">
    <property type="component" value="Unassembled WGS sequence"/>
</dbReference>
<organism evidence="1 2">
    <name type="scientific">Oncorhynchus tshawytscha</name>
    <name type="common">Chinook salmon</name>
    <name type="synonym">Salmo tshawytscha</name>
    <dbReference type="NCBI Taxonomy" id="74940"/>
    <lineage>
        <taxon>Eukaryota</taxon>
        <taxon>Metazoa</taxon>
        <taxon>Chordata</taxon>
        <taxon>Craniata</taxon>
        <taxon>Vertebrata</taxon>
        <taxon>Euteleostomi</taxon>
        <taxon>Actinopterygii</taxon>
        <taxon>Neopterygii</taxon>
        <taxon>Teleostei</taxon>
        <taxon>Protacanthopterygii</taxon>
        <taxon>Salmoniformes</taxon>
        <taxon>Salmonidae</taxon>
        <taxon>Salmoninae</taxon>
        <taxon>Oncorhynchus</taxon>
    </lineage>
</organism>
<reference evidence="1" key="2">
    <citation type="submission" date="2025-08" db="UniProtKB">
        <authorList>
            <consortium name="Ensembl"/>
        </authorList>
    </citation>
    <scope>IDENTIFICATION</scope>
</reference>
<protein>
    <submittedName>
        <fullName evidence="1">Uncharacterized protein</fullName>
    </submittedName>
</protein>
<dbReference type="AlphaFoldDB" id="A0AAZ3PW58"/>
<evidence type="ECO:0000313" key="2">
    <source>
        <dbReference type="Proteomes" id="UP000694402"/>
    </source>
</evidence>
<reference evidence="2" key="1">
    <citation type="journal article" date="2018" name="PLoS ONE">
        <title>Chinook salmon (Oncorhynchus tshawytscha) genome and transcriptome.</title>
        <authorList>
            <person name="Christensen K.A."/>
            <person name="Leong J.S."/>
            <person name="Sakhrani D."/>
            <person name="Biagi C.A."/>
            <person name="Minkley D.R."/>
            <person name="Withler R.E."/>
            <person name="Rondeau E.B."/>
            <person name="Koop B.F."/>
            <person name="Devlin R.H."/>
        </authorList>
    </citation>
    <scope>NUCLEOTIDE SEQUENCE [LARGE SCALE GENOMIC DNA]</scope>
</reference>
<reference evidence="1" key="3">
    <citation type="submission" date="2025-09" db="UniProtKB">
        <authorList>
            <consortium name="Ensembl"/>
        </authorList>
    </citation>
    <scope>IDENTIFICATION</scope>
</reference>
<dbReference type="Ensembl" id="ENSOTST00005117817.1">
    <property type="protein sequence ID" value="ENSOTSP00005120475.1"/>
    <property type="gene ID" value="ENSOTSG00005065805.1"/>
</dbReference>
<evidence type="ECO:0000313" key="1">
    <source>
        <dbReference type="Ensembl" id="ENSOTSP00005120475.1"/>
    </source>
</evidence>
<dbReference type="GeneTree" id="ENSGT01120000272224"/>
<name>A0AAZ3PW58_ONCTS</name>